<dbReference type="Proteomes" id="UP000319731">
    <property type="component" value="Unassembled WGS sequence"/>
</dbReference>
<reference evidence="2 3" key="1">
    <citation type="journal article" date="2019" name="Sci. Rep.">
        <title>Comparative genomics of chytrid fungi reveal insights into the obligate biotrophic and pathogenic lifestyle of Synchytrium endobioticum.</title>
        <authorList>
            <person name="van de Vossenberg B.T.L.H."/>
            <person name="Warris S."/>
            <person name="Nguyen H.D.T."/>
            <person name="van Gent-Pelzer M.P.E."/>
            <person name="Joly D.L."/>
            <person name="van de Geest H.C."/>
            <person name="Bonants P.J.M."/>
            <person name="Smith D.S."/>
            <person name="Levesque C.A."/>
            <person name="van der Lee T.A.J."/>
        </authorList>
    </citation>
    <scope>NUCLEOTIDE SEQUENCE [LARGE SCALE GENOMIC DNA]</scope>
    <source>
        <strain evidence="2 3">JEL517</strain>
    </source>
</reference>
<dbReference type="GeneID" id="42003795"/>
<sequence>MAPKKRKEATPSELEYDDLVELASDTEEKGERYKGGEKALRFYLKALDLYNMALKQKPNDLDVVFNVSRLRMVLAEMKDPAPSPQERTVLLHDSASGFRFILATDARNADVGYMLATTLFAQAESSSDGVMEMLEEASSILDWVFVVQYEKFQNDAKERSEISPVVEDAPPQQDMETDEPDMNVYDTAVIEESVTESVLSQTLTTHAEILILAFSTLLNEELYLKALGLLDRASVICPSDMEVWVRKAELVTAKLKITYNVAEAKEALAYLDAVIGRDEKCVEALTDKGDLMWLMGENGASVAETRTLWAKAAEAYTAALALEPCIVDIAMALADCHLGRMKAYEGENEKMEKTRSVLASNAAMYYQRVVNQVPTHGGSYLGFARATSYIVGREEECRKALRTLRKMQPWVWSEIEYDDNGVPFSENVKRLEWFKFVCL</sequence>
<protein>
    <submittedName>
        <fullName evidence="2">Uncharacterized protein</fullName>
    </submittedName>
</protein>
<comment type="caution">
    <text evidence="2">The sequence shown here is derived from an EMBL/GenBank/DDBJ whole genome shotgun (WGS) entry which is preliminary data.</text>
</comment>
<name>A0A507CBB6_9FUNG</name>
<dbReference type="AlphaFoldDB" id="A0A507CBB6"/>
<evidence type="ECO:0000313" key="2">
    <source>
        <dbReference type="EMBL" id="TPX34835.1"/>
    </source>
</evidence>
<accession>A0A507CBB6</accession>
<dbReference type="RefSeq" id="XP_031025473.1">
    <property type="nucleotide sequence ID" value="XM_031168498.1"/>
</dbReference>
<dbReference type="Gene3D" id="1.25.40.10">
    <property type="entry name" value="Tetratricopeptide repeat domain"/>
    <property type="match status" value="1"/>
</dbReference>
<organism evidence="2 3">
    <name type="scientific">Synchytrium microbalum</name>
    <dbReference type="NCBI Taxonomy" id="1806994"/>
    <lineage>
        <taxon>Eukaryota</taxon>
        <taxon>Fungi</taxon>
        <taxon>Fungi incertae sedis</taxon>
        <taxon>Chytridiomycota</taxon>
        <taxon>Chytridiomycota incertae sedis</taxon>
        <taxon>Chytridiomycetes</taxon>
        <taxon>Synchytriales</taxon>
        <taxon>Synchytriaceae</taxon>
        <taxon>Synchytrium</taxon>
    </lineage>
</organism>
<keyword evidence="3" id="KW-1185">Reference proteome</keyword>
<dbReference type="InterPro" id="IPR011990">
    <property type="entry name" value="TPR-like_helical_dom_sf"/>
</dbReference>
<feature type="region of interest" description="Disordered" evidence="1">
    <location>
        <begin position="160"/>
        <end position="179"/>
    </location>
</feature>
<proteinExistence type="predicted"/>
<evidence type="ECO:0000256" key="1">
    <source>
        <dbReference type="SAM" id="MobiDB-lite"/>
    </source>
</evidence>
<dbReference type="OrthoDB" id="5328412at2759"/>
<gene>
    <name evidence="2" type="ORF">SmJEL517_g02570</name>
</gene>
<dbReference type="SUPFAM" id="SSF48452">
    <property type="entry name" value="TPR-like"/>
    <property type="match status" value="1"/>
</dbReference>
<dbReference type="EMBL" id="QEAO01000011">
    <property type="protein sequence ID" value="TPX34835.1"/>
    <property type="molecule type" value="Genomic_DNA"/>
</dbReference>
<evidence type="ECO:0000313" key="3">
    <source>
        <dbReference type="Proteomes" id="UP000319731"/>
    </source>
</evidence>
<feature type="region of interest" description="Disordered" evidence="1">
    <location>
        <begin position="1"/>
        <end position="21"/>
    </location>
</feature>